<comment type="caution">
    <text evidence="2">The sequence shown here is derived from an EMBL/GenBank/DDBJ whole genome shotgun (WGS) entry which is preliminary data.</text>
</comment>
<protein>
    <recommendedName>
        <fullName evidence="4">F-box domain-containing protein</fullName>
    </recommendedName>
</protein>
<feature type="compositionally biased region" description="Acidic residues" evidence="1">
    <location>
        <begin position="444"/>
        <end position="462"/>
    </location>
</feature>
<reference evidence="2" key="1">
    <citation type="submission" date="2023-03" db="EMBL/GenBank/DDBJ databases">
        <title>Massive genome expansion in bonnet fungi (Mycena s.s.) driven by repeated elements and novel gene families across ecological guilds.</title>
        <authorList>
            <consortium name="Lawrence Berkeley National Laboratory"/>
            <person name="Harder C.B."/>
            <person name="Miyauchi S."/>
            <person name="Viragh M."/>
            <person name="Kuo A."/>
            <person name="Thoen E."/>
            <person name="Andreopoulos B."/>
            <person name="Lu D."/>
            <person name="Skrede I."/>
            <person name="Drula E."/>
            <person name="Henrissat B."/>
            <person name="Morin E."/>
            <person name="Kohler A."/>
            <person name="Barry K."/>
            <person name="LaButti K."/>
            <person name="Morin E."/>
            <person name="Salamov A."/>
            <person name="Lipzen A."/>
            <person name="Mereny Z."/>
            <person name="Hegedus B."/>
            <person name="Baldrian P."/>
            <person name="Stursova M."/>
            <person name="Weitz H."/>
            <person name="Taylor A."/>
            <person name="Grigoriev I.V."/>
            <person name="Nagy L.G."/>
            <person name="Martin F."/>
            <person name="Kauserud H."/>
        </authorList>
    </citation>
    <scope>NUCLEOTIDE SEQUENCE</scope>
    <source>
        <strain evidence="2">9144</strain>
    </source>
</reference>
<evidence type="ECO:0008006" key="4">
    <source>
        <dbReference type="Google" id="ProtNLM"/>
    </source>
</evidence>
<keyword evidence="3" id="KW-1185">Reference proteome</keyword>
<accession>A0AAD6UMC2</accession>
<name>A0AAD6UMC2_9AGAR</name>
<organism evidence="2 3">
    <name type="scientific">Mycena pura</name>
    <dbReference type="NCBI Taxonomy" id="153505"/>
    <lineage>
        <taxon>Eukaryota</taxon>
        <taxon>Fungi</taxon>
        <taxon>Dikarya</taxon>
        <taxon>Basidiomycota</taxon>
        <taxon>Agaricomycotina</taxon>
        <taxon>Agaricomycetes</taxon>
        <taxon>Agaricomycetidae</taxon>
        <taxon>Agaricales</taxon>
        <taxon>Marasmiineae</taxon>
        <taxon>Mycenaceae</taxon>
        <taxon>Mycena</taxon>
    </lineage>
</organism>
<evidence type="ECO:0000313" key="3">
    <source>
        <dbReference type="Proteomes" id="UP001219525"/>
    </source>
</evidence>
<sequence length="524" mass="57729">MSLSICRPQKRRRSQSPHPEQPGDVRSSLSTLPNELLLAIVEMAIVPNHLLRTRTSSLSNETTDAWHQNTTTKRWLVLVCKRWYRLCIQLLYRDVAIIDWRALTSFYRTLYKNPTLGQYVHAIAFMFSLDVLPLFYEDNAFPDMACILELCPKVARVAFLPSQCLSMMQNIFIKHWQCDYFPIPPASVTALTIGSHLDFAFAAPVLRACCSRLRELCVPYSGRPAEIHELSLEFPHLHTLQLTHVTDWGVEGTVHDWLDGGQKIAGGWHMPCLKRVTFGGRNDLPGFRAFLARHGRTLEYVEFSPAPLAATAPNELALLALCPAATHVVLPARVAADTPPSPSPSTAPHDTFPAVRILDFWNTDMRAALDVPARRRWPNADVVRSLDPTLGHVLRDVPGAFDACVRPGDAVYSALGAVQAVRGGVAHVVCLERARAEARKWASEDEDEDSDADSAEGDEDGAEATSEAGDGLVDEAVGRSAVGSTRPGGLTGPQPLQLFFRGTIPGGVFSRLERAVLRLLVPPT</sequence>
<dbReference type="AlphaFoldDB" id="A0AAD6UMC2"/>
<dbReference type="Proteomes" id="UP001219525">
    <property type="component" value="Unassembled WGS sequence"/>
</dbReference>
<proteinExistence type="predicted"/>
<evidence type="ECO:0000313" key="2">
    <source>
        <dbReference type="EMBL" id="KAJ7190281.1"/>
    </source>
</evidence>
<evidence type="ECO:0000256" key="1">
    <source>
        <dbReference type="SAM" id="MobiDB-lite"/>
    </source>
</evidence>
<feature type="region of interest" description="Disordered" evidence="1">
    <location>
        <begin position="439"/>
        <end position="474"/>
    </location>
</feature>
<dbReference type="EMBL" id="JARJCW010000153">
    <property type="protein sequence ID" value="KAJ7190281.1"/>
    <property type="molecule type" value="Genomic_DNA"/>
</dbReference>
<feature type="region of interest" description="Disordered" evidence="1">
    <location>
        <begin position="1"/>
        <end position="28"/>
    </location>
</feature>
<gene>
    <name evidence="2" type="ORF">GGX14DRAFT_701852</name>
</gene>